<keyword evidence="3 6" id="KW-0479">Metal-binding</keyword>
<comment type="subunit">
    <text evidence="6">Forms a complex with DabB.</text>
</comment>
<evidence type="ECO:0000256" key="1">
    <source>
        <dbReference type="ARBA" id="ARBA00022448"/>
    </source>
</evidence>
<comment type="subcellular location">
    <subcellularLocation>
        <location evidence="6">Cell membrane</location>
        <topology evidence="6">Peripheral membrane protein</topology>
    </subcellularLocation>
</comment>
<dbReference type="Proteomes" id="UP001179121">
    <property type="component" value="Chromosome"/>
</dbReference>
<feature type="binding site" evidence="6">
    <location>
        <position position="760"/>
    </location>
    <ligand>
        <name>Zn(2+)</name>
        <dbReference type="ChEBI" id="CHEBI:29105"/>
    </ligand>
</feature>
<protein>
    <recommendedName>
        <fullName evidence="6">Probable inorganic carbon transporter subunit DabA</fullName>
    </recommendedName>
</protein>
<feature type="binding site" evidence="6">
    <location>
        <position position="491"/>
    </location>
    <ligand>
        <name>Zn(2+)</name>
        <dbReference type="ChEBI" id="CHEBI:29105"/>
    </ligand>
</feature>
<dbReference type="PANTHER" id="PTHR38344">
    <property type="entry name" value="UPF0753 PROTEIN AQ_863"/>
    <property type="match status" value="1"/>
</dbReference>
<evidence type="ECO:0000256" key="5">
    <source>
        <dbReference type="ARBA" id="ARBA00023136"/>
    </source>
</evidence>
<sequence>MFSDAERMEVRSYVQLAGEAIAQYWPMRTFIHHNPLHGLENLPFDQAVKRGEQLFGGRGYLPNGAYRRYFEQGLVRVEDLTQVLSSIATGTQVVFGGRVLSHLEVLRLSMIHGLGELAADPSGSSSRTEEADRLAAWVKASLGSGFGTPLEPPAQWESIELLSKETLSAWCDQTLGTELVATINEQLIKWCSVFLDEGEASWVMPRRERTFYRAWKALTRYDAALRLLGIKDAGAKIAALDDRPEDALLRHLAAMKIPKPSWEAYFALHLAALPGWTGYIKWRSGEPDYPWQVRYPIDLVKYLAVRLFYERELVALACRDRLGLDGQHEAIRDDVDRAPHAYWLRRELTGGRLPRTVAEAAHRLVRTWNQKSAEERNEAAKKLCNETVERRAAERVRRAARQLLGLAAAIGVRPDSITETAPADALTVVNWLEGFPASQQSRRWLEALETRQRRQVVEQLTGTFEQARQGGGQVETAQSSRPLAQMVFCIDVRSEVLRRHLENLGGYETLGLAGFFGIPLKYQGFGADHSVTHCPVLLKPRNQIREIPRSYHGQAAERHRLGARLAKVGHTLLHDLKENVITPYVMVEALGWFFGLPLFGKTLCPLWYQRIAQALRRLLLPSLATTLTIDKLTREEATEMMAAEQRAGIREILRTEFALRGSTVTPALIEAIRLRVLEGTNGAGGVEVAKALGIGPADEAALYERLRHRLDLTPRGMSVRLHRITHHGFSVAEQAYGVEAALRLMGLTSGFARLMVVCAHGSTSDNNPYESALDCGACGGNNGLPNARAFAAMANRQAVRDLLRTRGIAIPNDTHFAAAVHDTTCDDVRIVDLEDVPATHRKDLTRLIADLKEAGAQAALERGAALDGGAVRDGAAARSRAARRSTDWAQVRPEWGLSKNSLMVIGRRELTRTVNLRGRAFLHSYDHRQDESGKLLETIMTAPLVVAQWINMEHYFSTVDNEVYGSGSKVYHNVVGRVGVMSGAGSDLRIGLPAQTVLNGPAPYHEPMRLLAVIEAPVKRVQDVISKHPHLEQLFDQGWVSLLVLDPTDGRFSRYELMAGWEAVPSPAPSEPGDASIAGLTAAGESQPLQDPGQVTGVR</sequence>
<keyword evidence="5 6" id="KW-0472">Membrane</keyword>
<comment type="function">
    <text evidence="6">Part of an energy-coupled inorganic carbon pump.</text>
</comment>
<comment type="cofactor">
    <cofactor evidence="6">
        <name>Zn(2+)</name>
        <dbReference type="ChEBI" id="CHEBI:29105"/>
    </cofactor>
</comment>
<keyword evidence="2 6" id="KW-1003">Cell membrane</keyword>
<dbReference type="AlphaFoldDB" id="A0AA86MVL7"/>
<accession>A0AA86MVL7</accession>
<dbReference type="Pfam" id="PF10070">
    <property type="entry name" value="DabA"/>
    <property type="match status" value="1"/>
</dbReference>
<evidence type="ECO:0000256" key="7">
    <source>
        <dbReference type="SAM" id="MobiDB-lite"/>
    </source>
</evidence>
<feature type="binding site" evidence="6">
    <location>
        <position position="489"/>
    </location>
    <ligand>
        <name>Zn(2+)</name>
        <dbReference type="ChEBI" id="CHEBI:29105"/>
    </ligand>
</feature>
<dbReference type="InterPro" id="IPR018752">
    <property type="entry name" value="DabA"/>
</dbReference>
<evidence type="ECO:0000313" key="8">
    <source>
        <dbReference type="EMBL" id="CAI4029829.1"/>
    </source>
</evidence>
<reference evidence="8" key="1">
    <citation type="submission" date="2022-10" db="EMBL/GenBank/DDBJ databases">
        <authorList>
            <person name="Koch H."/>
        </authorList>
    </citation>
    <scope>NUCLEOTIDE SEQUENCE</scope>
    <source>
        <strain evidence="8">DNF</strain>
    </source>
</reference>
<evidence type="ECO:0000256" key="2">
    <source>
        <dbReference type="ARBA" id="ARBA00022475"/>
    </source>
</evidence>
<evidence type="ECO:0000256" key="6">
    <source>
        <dbReference type="HAMAP-Rule" id="MF_01871"/>
    </source>
</evidence>
<name>A0AA86MVL7_9BACT</name>
<dbReference type="EMBL" id="OX365700">
    <property type="protein sequence ID" value="CAI4029829.1"/>
    <property type="molecule type" value="Genomic_DNA"/>
</dbReference>
<dbReference type="PANTHER" id="PTHR38344:SF1">
    <property type="entry name" value="INORGANIC CARBON TRANSPORTER SUBUNIT DABA-RELATED"/>
    <property type="match status" value="1"/>
</dbReference>
<keyword evidence="9" id="KW-1185">Reference proteome</keyword>
<dbReference type="GO" id="GO:0008270">
    <property type="term" value="F:zinc ion binding"/>
    <property type="evidence" value="ECO:0007669"/>
    <property type="project" value="UniProtKB-UniRule"/>
</dbReference>
<proteinExistence type="inferred from homology"/>
<feature type="region of interest" description="Disordered" evidence="7">
    <location>
        <begin position="1065"/>
        <end position="1099"/>
    </location>
</feature>
<dbReference type="HAMAP" id="MF_01871">
    <property type="entry name" value="DabA"/>
    <property type="match status" value="1"/>
</dbReference>
<evidence type="ECO:0000256" key="4">
    <source>
        <dbReference type="ARBA" id="ARBA00022833"/>
    </source>
</evidence>
<dbReference type="GO" id="GO:0005886">
    <property type="term" value="C:plasma membrane"/>
    <property type="evidence" value="ECO:0007669"/>
    <property type="project" value="UniProtKB-SubCell"/>
</dbReference>
<evidence type="ECO:0000313" key="9">
    <source>
        <dbReference type="Proteomes" id="UP001179121"/>
    </source>
</evidence>
<comment type="similarity">
    <text evidence="6">Belongs to the inorganic carbon transporter (TC 9.A.2) DabA family.</text>
</comment>
<keyword evidence="4 6" id="KW-0862">Zinc</keyword>
<dbReference type="KEGG" id="nti:DNFV4_00248"/>
<evidence type="ECO:0000256" key="3">
    <source>
        <dbReference type="ARBA" id="ARBA00022723"/>
    </source>
</evidence>
<gene>
    <name evidence="6" type="primary">dabA</name>
    <name evidence="8" type="ORF">DNFV4_00248</name>
</gene>
<organism evidence="8 9">
    <name type="scientific">Nitrospira tepida</name>
    <dbReference type="NCBI Taxonomy" id="2973512"/>
    <lineage>
        <taxon>Bacteria</taxon>
        <taxon>Pseudomonadati</taxon>
        <taxon>Nitrospirota</taxon>
        <taxon>Nitrospiria</taxon>
        <taxon>Nitrospirales</taxon>
        <taxon>Nitrospiraceae</taxon>
        <taxon>Nitrospira</taxon>
    </lineage>
</organism>
<keyword evidence="1 6" id="KW-0813">Transport</keyword>
<feature type="binding site" evidence="6">
    <location>
        <position position="775"/>
    </location>
    <ligand>
        <name>Zn(2+)</name>
        <dbReference type="ChEBI" id="CHEBI:29105"/>
    </ligand>
</feature>
<dbReference type="RefSeq" id="WP_289266853.1">
    <property type="nucleotide sequence ID" value="NZ_OX365700.1"/>
</dbReference>